<evidence type="ECO:0000313" key="13">
    <source>
        <dbReference type="Proteomes" id="UP000001514"/>
    </source>
</evidence>
<dbReference type="SUPFAM" id="SSF52540">
    <property type="entry name" value="P-loop containing nucleoside triphosphate hydrolases"/>
    <property type="match status" value="1"/>
</dbReference>
<organism evidence="13">
    <name type="scientific">Selaginella moellendorffii</name>
    <name type="common">Spikemoss</name>
    <dbReference type="NCBI Taxonomy" id="88036"/>
    <lineage>
        <taxon>Eukaryota</taxon>
        <taxon>Viridiplantae</taxon>
        <taxon>Streptophyta</taxon>
        <taxon>Embryophyta</taxon>
        <taxon>Tracheophyta</taxon>
        <taxon>Lycopodiopsida</taxon>
        <taxon>Selaginellales</taxon>
        <taxon>Selaginellaceae</taxon>
        <taxon>Selaginella</taxon>
    </lineage>
</organism>
<feature type="compositionally biased region" description="Acidic residues" evidence="10">
    <location>
        <begin position="510"/>
        <end position="522"/>
    </location>
</feature>
<keyword evidence="1 8" id="KW-0493">Microtubule</keyword>
<dbReference type="InParanoid" id="D8RRB2"/>
<feature type="binding site" evidence="7">
    <location>
        <begin position="176"/>
        <end position="183"/>
    </location>
    <ligand>
        <name>ATP</name>
        <dbReference type="ChEBI" id="CHEBI:30616"/>
    </ligand>
</feature>
<evidence type="ECO:0000256" key="9">
    <source>
        <dbReference type="SAM" id="Coils"/>
    </source>
</evidence>
<dbReference type="OrthoDB" id="3176171at2759"/>
<gene>
    <name evidence="12" type="ORF">SELMODRAFT_414001</name>
</gene>
<keyword evidence="4 9" id="KW-0175">Coiled coil</keyword>
<evidence type="ECO:0000256" key="4">
    <source>
        <dbReference type="ARBA" id="ARBA00023054"/>
    </source>
</evidence>
<feature type="compositionally biased region" description="Basic and acidic residues" evidence="10">
    <location>
        <begin position="523"/>
        <end position="556"/>
    </location>
</feature>
<evidence type="ECO:0000256" key="6">
    <source>
        <dbReference type="ARBA" id="ARBA00034488"/>
    </source>
</evidence>
<dbReference type="GO" id="GO:0003777">
    <property type="term" value="F:microtubule motor activity"/>
    <property type="evidence" value="ECO:0007669"/>
    <property type="project" value="InterPro"/>
</dbReference>
<dbReference type="PROSITE" id="PS50067">
    <property type="entry name" value="KINESIN_MOTOR_2"/>
    <property type="match status" value="1"/>
</dbReference>
<feature type="compositionally biased region" description="Basic and acidic residues" evidence="10">
    <location>
        <begin position="873"/>
        <end position="884"/>
    </location>
</feature>
<dbReference type="GO" id="GO:0005524">
    <property type="term" value="F:ATP binding"/>
    <property type="evidence" value="ECO:0007669"/>
    <property type="project" value="UniProtKB-UniRule"/>
</dbReference>
<feature type="coiled-coil region" evidence="9">
    <location>
        <begin position="644"/>
        <end position="738"/>
    </location>
</feature>
<evidence type="ECO:0000256" key="1">
    <source>
        <dbReference type="ARBA" id="ARBA00022701"/>
    </source>
</evidence>
<evidence type="ECO:0000256" key="5">
    <source>
        <dbReference type="ARBA" id="ARBA00023175"/>
    </source>
</evidence>
<dbReference type="GO" id="GO:0007018">
    <property type="term" value="P:microtubule-based movement"/>
    <property type="evidence" value="ECO:0007669"/>
    <property type="project" value="InterPro"/>
</dbReference>
<dbReference type="FunCoup" id="D8RRB2">
    <property type="interactions" value="404"/>
</dbReference>
<dbReference type="Pfam" id="PF00225">
    <property type="entry name" value="Kinesin"/>
    <property type="match status" value="1"/>
</dbReference>
<dbReference type="PANTHER" id="PTHR37739">
    <property type="entry name" value="KINESIN-LIKE PROTEIN KIN-12D"/>
    <property type="match status" value="1"/>
</dbReference>
<dbReference type="InterPro" id="IPR019821">
    <property type="entry name" value="Kinesin_motor_CS"/>
</dbReference>
<feature type="region of interest" description="Disordered" evidence="10">
    <location>
        <begin position="53"/>
        <end position="73"/>
    </location>
</feature>
<dbReference type="GO" id="GO:0005874">
    <property type="term" value="C:microtubule"/>
    <property type="evidence" value="ECO:0007669"/>
    <property type="project" value="UniProtKB-KW"/>
</dbReference>
<dbReference type="EMBL" id="GL377587">
    <property type="protein sequence ID" value="EFJ25368.1"/>
    <property type="molecule type" value="Genomic_DNA"/>
</dbReference>
<dbReference type="InterPro" id="IPR044986">
    <property type="entry name" value="KIF15/KIN-12"/>
</dbReference>
<dbReference type="InterPro" id="IPR027417">
    <property type="entry name" value="P-loop_NTPase"/>
</dbReference>
<dbReference type="eggNOG" id="KOG4280">
    <property type="taxonomic scope" value="Eukaryota"/>
</dbReference>
<evidence type="ECO:0000256" key="8">
    <source>
        <dbReference type="RuleBase" id="RU000394"/>
    </source>
</evidence>
<feature type="compositionally biased region" description="Basic and acidic residues" evidence="10">
    <location>
        <begin position="892"/>
        <end position="904"/>
    </location>
</feature>
<dbReference type="HOGENOM" id="CLU_316981_0_0_1"/>
<feature type="compositionally biased region" description="Basic and acidic residues" evidence="10">
    <location>
        <begin position="825"/>
        <end position="836"/>
    </location>
</feature>
<evidence type="ECO:0000256" key="2">
    <source>
        <dbReference type="ARBA" id="ARBA00022741"/>
    </source>
</evidence>
<evidence type="ECO:0000313" key="12">
    <source>
        <dbReference type="EMBL" id="EFJ25368.1"/>
    </source>
</evidence>
<dbReference type="SMART" id="SM00129">
    <property type="entry name" value="KISc"/>
    <property type="match status" value="1"/>
</dbReference>
<dbReference type="Gramene" id="EFJ25368">
    <property type="protein sequence ID" value="EFJ25368"/>
    <property type="gene ID" value="SELMODRAFT_414001"/>
</dbReference>
<sequence>MAFQARSSPVKHKIKRNAENVPPNTTPGRGGSNLCGESPLHCKSGVKAAVKGNFTPLHSSPGLPPRPPSSASKIPKRKLLWEQQNSEQPADSEKSSDTGVSVLVRVRPFNKKELLEQSSAIISKASTNSLSICDQHYTFDAVADEDSTQEEMFKLVGLPMVENCLAGFNSSIFAYGQTGSGKTYTMWGVVHDPTSGKPPSAERGVTPRVFETLFSRIKEEETKNAEKQLFFQCRCSFLEIYNEQIADLLEPRHKNLQVREDVKTGVYVDNLTEEYVSNMDDVSRLLLKGLGNRRIGATSLNTESSRSHTVFTCVLECRYKTLADGMSSVRRSRINLVDLAGSERQKQSGAAGERLKEAGNINKSLSQLGNVINILAEIAQSGKQRHVPYRDSRLTFLLQESLGGNAKLAMICAVSPADSCKSESTSTLRFAQRAKAIQNKAVVNEETTSDSNLLREQIRQLKDELKRMKSKEKQQGVDGPYSSACNARRSYNLLRLSLALPMTVPATVDSDSDEEMEIDENAVEGRENSVESIKENTVDDSRENDHNATPEKHDEQMPEYFALAQQRDPDKADDNQARRREVEELQDALEVAMTGHARLLEQYAELQEKHVALVAKQRRIREGVTDVRQMAMRAGASSSQLKWLESQAAQIVALNLEREQEREAANEEIEFLQSQLRDTAEAVQAAGELLVRLKEAEEAAAIANDAAALAEQDADRMYREMEKLKRRHATEMATLQQRLLESRLQRAAPCPMCVMAERVKFQFTDVDPDTAAAAMEAEQDAAALEQELAQYKNYTPMEAIDEDEDEELVAESDQQGQGEELYAEDLWREEDHRDDAALEQEEERYEESSTPQEGEKIAAGNDPCGQGEEEDSSRDYYEHHRQDDGFEDEIHDDLYDGSEDRCNF</sequence>
<protein>
    <recommendedName>
        <fullName evidence="8">Kinesin-like protein</fullName>
    </recommendedName>
</protein>
<accession>D8RRB2</accession>
<keyword evidence="5 7" id="KW-0505">Motor protein</keyword>
<keyword evidence="2 7" id="KW-0547">Nucleotide-binding</keyword>
<evidence type="ECO:0000256" key="10">
    <source>
        <dbReference type="SAM" id="MobiDB-lite"/>
    </source>
</evidence>
<feature type="region of interest" description="Disordered" evidence="10">
    <location>
        <begin position="1"/>
        <end position="38"/>
    </location>
</feature>
<dbReference type="GO" id="GO:0008017">
    <property type="term" value="F:microtubule binding"/>
    <property type="evidence" value="ECO:0007669"/>
    <property type="project" value="InterPro"/>
</dbReference>
<dbReference type="KEGG" id="smo:SELMODRAFT_414001"/>
<dbReference type="PROSITE" id="PS00411">
    <property type="entry name" value="KINESIN_MOTOR_1"/>
    <property type="match status" value="1"/>
</dbReference>
<dbReference type="InterPro" id="IPR001752">
    <property type="entry name" value="Kinesin_motor_dom"/>
</dbReference>
<keyword evidence="13" id="KW-1185">Reference proteome</keyword>
<evidence type="ECO:0000256" key="3">
    <source>
        <dbReference type="ARBA" id="ARBA00022840"/>
    </source>
</evidence>
<feature type="region of interest" description="Disordered" evidence="10">
    <location>
        <begin position="507"/>
        <end position="558"/>
    </location>
</feature>
<dbReference type="InterPro" id="IPR036961">
    <property type="entry name" value="Kinesin_motor_dom_sf"/>
</dbReference>
<feature type="domain" description="Kinesin motor" evidence="11">
    <location>
        <begin position="99"/>
        <end position="437"/>
    </location>
</feature>
<dbReference type="Gene3D" id="3.40.850.10">
    <property type="entry name" value="Kinesin motor domain"/>
    <property type="match status" value="1"/>
</dbReference>
<reference evidence="12 13" key="1">
    <citation type="journal article" date="2011" name="Science">
        <title>The Selaginella genome identifies genetic changes associated with the evolution of vascular plants.</title>
        <authorList>
            <person name="Banks J.A."/>
            <person name="Nishiyama T."/>
            <person name="Hasebe M."/>
            <person name="Bowman J.L."/>
            <person name="Gribskov M."/>
            <person name="dePamphilis C."/>
            <person name="Albert V.A."/>
            <person name="Aono N."/>
            <person name="Aoyama T."/>
            <person name="Ambrose B.A."/>
            <person name="Ashton N.W."/>
            <person name="Axtell M.J."/>
            <person name="Barker E."/>
            <person name="Barker M.S."/>
            <person name="Bennetzen J.L."/>
            <person name="Bonawitz N.D."/>
            <person name="Chapple C."/>
            <person name="Cheng C."/>
            <person name="Correa L.G."/>
            <person name="Dacre M."/>
            <person name="DeBarry J."/>
            <person name="Dreyer I."/>
            <person name="Elias M."/>
            <person name="Engstrom E.M."/>
            <person name="Estelle M."/>
            <person name="Feng L."/>
            <person name="Finet C."/>
            <person name="Floyd S.K."/>
            <person name="Frommer W.B."/>
            <person name="Fujita T."/>
            <person name="Gramzow L."/>
            <person name="Gutensohn M."/>
            <person name="Harholt J."/>
            <person name="Hattori M."/>
            <person name="Heyl A."/>
            <person name="Hirai T."/>
            <person name="Hiwatashi Y."/>
            <person name="Ishikawa M."/>
            <person name="Iwata M."/>
            <person name="Karol K.G."/>
            <person name="Koehler B."/>
            <person name="Kolukisaoglu U."/>
            <person name="Kubo M."/>
            <person name="Kurata T."/>
            <person name="Lalonde S."/>
            <person name="Li K."/>
            <person name="Li Y."/>
            <person name="Litt A."/>
            <person name="Lyons E."/>
            <person name="Manning G."/>
            <person name="Maruyama T."/>
            <person name="Michael T.P."/>
            <person name="Mikami K."/>
            <person name="Miyazaki S."/>
            <person name="Morinaga S."/>
            <person name="Murata T."/>
            <person name="Mueller-Roeber B."/>
            <person name="Nelson D.R."/>
            <person name="Obara M."/>
            <person name="Oguri Y."/>
            <person name="Olmstead R.G."/>
            <person name="Onodera N."/>
            <person name="Petersen B.L."/>
            <person name="Pils B."/>
            <person name="Prigge M."/>
            <person name="Rensing S.A."/>
            <person name="Riano-Pachon D.M."/>
            <person name="Roberts A.W."/>
            <person name="Sato Y."/>
            <person name="Scheller H.V."/>
            <person name="Schulz B."/>
            <person name="Schulz C."/>
            <person name="Shakirov E.V."/>
            <person name="Shibagaki N."/>
            <person name="Shinohara N."/>
            <person name="Shippen D.E."/>
            <person name="Soerensen I."/>
            <person name="Sotooka R."/>
            <person name="Sugimoto N."/>
            <person name="Sugita M."/>
            <person name="Sumikawa N."/>
            <person name="Tanurdzic M."/>
            <person name="Theissen G."/>
            <person name="Ulvskov P."/>
            <person name="Wakazuki S."/>
            <person name="Weng J.K."/>
            <person name="Willats W.W."/>
            <person name="Wipf D."/>
            <person name="Wolf P.G."/>
            <person name="Yang L."/>
            <person name="Zimmer A.D."/>
            <person name="Zhu Q."/>
            <person name="Mitros T."/>
            <person name="Hellsten U."/>
            <person name="Loque D."/>
            <person name="Otillar R."/>
            <person name="Salamov A."/>
            <person name="Schmutz J."/>
            <person name="Shapiro H."/>
            <person name="Lindquist E."/>
            <person name="Lucas S."/>
            <person name="Rokhsar D."/>
            <person name="Grigoriev I.V."/>
        </authorList>
    </citation>
    <scope>NUCLEOTIDE SEQUENCE [LARGE SCALE GENOMIC DNA]</scope>
</reference>
<dbReference type="GO" id="GO:0009524">
    <property type="term" value="C:phragmoplast"/>
    <property type="evidence" value="ECO:0007669"/>
    <property type="project" value="UniProtKB-ARBA"/>
</dbReference>
<dbReference type="PRINTS" id="PR00380">
    <property type="entry name" value="KINESINHEAVY"/>
</dbReference>
<dbReference type="Proteomes" id="UP000001514">
    <property type="component" value="Unassembled WGS sequence"/>
</dbReference>
<comment type="similarity">
    <text evidence="6">Belongs to the TRAFAC class myosin-kinesin ATPase superfamily. Kinesin family. KIN-12 subfamily.</text>
</comment>
<proteinExistence type="inferred from homology"/>
<evidence type="ECO:0000259" key="11">
    <source>
        <dbReference type="PROSITE" id="PS50067"/>
    </source>
</evidence>
<dbReference type="FunFam" id="3.40.850.10:FF:000052">
    <property type="entry name" value="Kinesin-like protein KIN-12F"/>
    <property type="match status" value="1"/>
</dbReference>
<name>D8RRB2_SELML</name>
<dbReference type="STRING" id="88036.D8RRB2"/>
<feature type="region of interest" description="Disordered" evidence="10">
    <location>
        <begin position="803"/>
        <end position="904"/>
    </location>
</feature>
<feature type="coiled-coil region" evidence="9">
    <location>
        <begin position="444"/>
        <end position="475"/>
    </location>
</feature>
<evidence type="ECO:0000256" key="7">
    <source>
        <dbReference type="PROSITE-ProRule" id="PRU00283"/>
    </source>
</evidence>
<keyword evidence="3 7" id="KW-0067">ATP-binding</keyword>
<dbReference type="AlphaFoldDB" id="D8RRB2"/>
<dbReference type="PANTHER" id="PTHR37739:SF16">
    <property type="entry name" value="KINESIN-LIKE PROTEIN"/>
    <property type="match status" value="1"/>
</dbReference>